<evidence type="ECO:0000256" key="4">
    <source>
        <dbReference type="ARBA" id="ARBA00022989"/>
    </source>
</evidence>
<evidence type="ECO:0000256" key="3">
    <source>
        <dbReference type="ARBA" id="ARBA00022692"/>
    </source>
</evidence>
<feature type="transmembrane region" description="Helical" evidence="7">
    <location>
        <begin position="415"/>
        <end position="437"/>
    </location>
</feature>
<keyword evidence="4 7" id="KW-1133">Transmembrane helix</keyword>
<dbReference type="InterPro" id="IPR020846">
    <property type="entry name" value="MFS_dom"/>
</dbReference>
<name>A0AAV9PDB1_9PEZI</name>
<dbReference type="GeneID" id="89925972"/>
<feature type="transmembrane region" description="Helical" evidence="7">
    <location>
        <begin position="349"/>
        <end position="370"/>
    </location>
</feature>
<dbReference type="SUPFAM" id="SSF103473">
    <property type="entry name" value="MFS general substrate transporter"/>
    <property type="match status" value="1"/>
</dbReference>
<feature type="transmembrane region" description="Helical" evidence="7">
    <location>
        <begin position="20"/>
        <end position="48"/>
    </location>
</feature>
<feature type="transmembrane region" description="Helical" evidence="7">
    <location>
        <begin position="286"/>
        <end position="308"/>
    </location>
</feature>
<feature type="transmembrane region" description="Helical" evidence="7">
    <location>
        <begin position="204"/>
        <end position="223"/>
    </location>
</feature>
<evidence type="ECO:0000259" key="8">
    <source>
        <dbReference type="PROSITE" id="PS50850"/>
    </source>
</evidence>
<dbReference type="EMBL" id="JAVRRT010000006">
    <property type="protein sequence ID" value="KAK5171482.1"/>
    <property type="molecule type" value="Genomic_DNA"/>
</dbReference>
<feature type="transmembrane region" description="Helical" evidence="7">
    <location>
        <begin position="130"/>
        <end position="151"/>
    </location>
</feature>
<dbReference type="InterPro" id="IPR005828">
    <property type="entry name" value="MFS_sugar_transport-like"/>
</dbReference>
<feature type="region of interest" description="Disordered" evidence="6">
    <location>
        <begin position="501"/>
        <end position="546"/>
    </location>
</feature>
<comment type="caution">
    <text evidence="9">The sequence shown here is derived from an EMBL/GenBank/DDBJ whole genome shotgun (WGS) entry which is preliminary data.</text>
</comment>
<protein>
    <recommendedName>
        <fullName evidence="8">Major facilitator superfamily (MFS) profile domain-containing protein</fullName>
    </recommendedName>
</protein>
<evidence type="ECO:0000256" key="5">
    <source>
        <dbReference type="ARBA" id="ARBA00023136"/>
    </source>
</evidence>
<dbReference type="AlphaFoldDB" id="A0AAV9PDB1"/>
<dbReference type="GO" id="GO:0016020">
    <property type="term" value="C:membrane"/>
    <property type="evidence" value="ECO:0007669"/>
    <property type="project" value="UniProtKB-SubCell"/>
</dbReference>
<dbReference type="PANTHER" id="PTHR48022">
    <property type="entry name" value="PLASTIDIC GLUCOSE TRANSPORTER 4"/>
    <property type="match status" value="1"/>
</dbReference>
<dbReference type="PROSITE" id="PS50850">
    <property type="entry name" value="MFS"/>
    <property type="match status" value="1"/>
</dbReference>
<feature type="compositionally biased region" description="Polar residues" evidence="6">
    <location>
        <begin position="510"/>
        <end position="529"/>
    </location>
</feature>
<feature type="transmembrane region" description="Helical" evidence="7">
    <location>
        <begin position="101"/>
        <end position="118"/>
    </location>
</feature>
<keyword evidence="3 7" id="KW-0812">Transmembrane</keyword>
<dbReference type="InterPro" id="IPR050360">
    <property type="entry name" value="MFS_Sugar_Transporters"/>
</dbReference>
<feature type="transmembrane region" description="Helical" evidence="7">
    <location>
        <begin position="376"/>
        <end position="403"/>
    </location>
</feature>
<dbReference type="Proteomes" id="UP001337655">
    <property type="component" value="Unassembled WGS sequence"/>
</dbReference>
<evidence type="ECO:0000256" key="1">
    <source>
        <dbReference type="ARBA" id="ARBA00004141"/>
    </source>
</evidence>
<sequence length="546" mass="58845">MDYESLTVLQAFRRWPRISIYSFCLALNILLWGFDTGIVGGMTSLSAFRKEFGEKGPVGAETEYIIPAMWLALWAMAFPLGTMTGAVTGAWIQDRTGRKSTLGLGCLLSLGAITIAYLSDQTANPTATYWAAKFTQGIAVGVLMASTQTYLAEVVPARLRGPIMALFPAFQLLGQLVAAVVIMARGSVKGPSSYRIAIASEYPLSIIPLVLTIVLPESPVWLLRKGKMAAAQNSFRKLHGAKVAAAHQDLFEEMNKAISEERWASNDRGASYMECFRGTNLRRTMIVVFSNGMSEIMGFNILGSVSYFLQLLGLPDMASLIVAIIGILLGLSANIGSFWTLLKFGRRPLILYTLGLTSLLWLSVGIAGCFKGIAVAWYAVGAMMAVVVTVGIGCWPASFVVAAETSSLTLRSKTSGIGWFLGGIIQGGFGCGTPFLYNPDAADLGGKTAFVFAGTSAVGVLITWFFIPELKGKSAIEIDRVFQKHGGSVKRANTSGFERVDSEDAKEIPLTQTTTRYSRAESTASNGSYSAPPVQAWEPLRKRPTF</sequence>
<evidence type="ECO:0000256" key="6">
    <source>
        <dbReference type="SAM" id="MobiDB-lite"/>
    </source>
</evidence>
<dbReference type="RefSeq" id="XP_064660510.1">
    <property type="nucleotide sequence ID" value="XM_064801880.1"/>
</dbReference>
<evidence type="ECO:0000313" key="10">
    <source>
        <dbReference type="Proteomes" id="UP001337655"/>
    </source>
</evidence>
<comment type="similarity">
    <text evidence="2">Belongs to the major facilitator superfamily. Sugar transporter (TC 2.A.1.1) family.</text>
</comment>
<dbReference type="Pfam" id="PF00083">
    <property type="entry name" value="Sugar_tr"/>
    <property type="match status" value="1"/>
</dbReference>
<dbReference type="InterPro" id="IPR036259">
    <property type="entry name" value="MFS_trans_sf"/>
</dbReference>
<gene>
    <name evidence="9" type="ORF">LTR77_004627</name>
</gene>
<feature type="transmembrane region" description="Helical" evidence="7">
    <location>
        <begin position="163"/>
        <end position="184"/>
    </location>
</feature>
<proteinExistence type="inferred from homology"/>
<dbReference type="Gene3D" id="1.20.1250.20">
    <property type="entry name" value="MFS general substrate transporter like domains"/>
    <property type="match status" value="1"/>
</dbReference>
<keyword evidence="5 7" id="KW-0472">Membrane</keyword>
<evidence type="ECO:0000256" key="2">
    <source>
        <dbReference type="ARBA" id="ARBA00010992"/>
    </source>
</evidence>
<evidence type="ECO:0000256" key="7">
    <source>
        <dbReference type="SAM" id="Phobius"/>
    </source>
</evidence>
<organism evidence="9 10">
    <name type="scientific">Saxophila tyrrhenica</name>
    <dbReference type="NCBI Taxonomy" id="1690608"/>
    <lineage>
        <taxon>Eukaryota</taxon>
        <taxon>Fungi</taxon>
        <taxon>Dikarya</taxon>
        <taxon>Ascomycota</taxon>
        <taxon>Pezizomycotina</taxon>
        <taxon>Dothideomycetes</taxon>
        <taxon>Dothideomycetidae</taxon>
        <taxon>Mycosphaerellales</taxon>
        <taxon>Extremaceae</taxon>
        <taxon>Saxophila</taxon>
    </lineage>
</organism>
<feature type="domain" description="Major facilitator superfamily (MFS) profile" evidence="8">
    <location>
        <begin position="21"/>
        <end position="471"/>
    </location>
</feature>
<dbReference type="GO" id="GO:0005351">
    <property type="term" value="F:carbohydrate:proton symporter activity"/>
    <property type="evidence" value="ECO:0007669"/>
    <property type="project" value="TreeGrafter"/>
</dbReference>
<reference evidence="9 10" key="1">
    <citation type="submission" date="2023-08" db="EMBL/GenBank/DDBJ databases">
        <title>Black Yeasts Isolated from many extreme environments.</title>
        <authorList>
            <person name="Coleine C."/>
            <person name="Stajich J.E."/>
            <person name="Selbmann L."/>
        </authorList>
    </citation>
    <scope>NUCLEOTIDE SEQUENCE [LARGE SCALE GENOMIC DNA]</scope>
    <source>
        <strain evidence="9 10">CCFEE 5935</strain>
    </source>
</reference>
<accession>A0AAV9PDB1</accession>
<comment type="subcellular location">
    <subcellularLocation>
        <location evidence="1">Membrane</location>
        <topology evidence="1">Multi-pass membrane protein</topology>
    </subcellularLocation>
</comment>
<feature type="transmembrane region" description="Helical" evidence="7">
    <location>
        <begin position="320"/>
        <end position="342"/>
    </location>
</feature>
<keyword evidence="10" id="KW-1185">Reference proteome</keyword>
<dbReference type="PANTHER" id="PTHR48022:SF41">
    <property type="entry name" value="MAJOR FACILITATOR SUPERFAMILY (MFS) PROFILE DOMAIN-CONTAINING PROTEIN"/>
    <property type="match status" value="1"/>
</dbReference>
<feature type="transmembrane region" description="Helical" evidence="7">
    <location>
        <begin position="449"/>
        <end position="467"/>
    </location>
</feature>
<evidence type="ECO:0000313" key="9">
    <source>
        <dbReference type="EMBL" id="KAK5171482.1"/>
    </source>
</evidence>
<feature type="transmembrane region" description="Helical" evidence="7">
    <location>
        <begin position="68"/>
        <end position="92"/>
    </location>
</feature>